<feature type="region of interest" description="Disordered" evidence="1">
    <location>
        <begin position="118"/>
        <end position="167"/>
    </location>
</feature>
<organism evidence="2 3">
    <name type="scientific">Drosophila simulans</name>
    <name type="common">Fruit fly</name>
    <dbReference type="NCBI Taxonomy" id="7240"/>
    <lineage>
        <taxon>Eukaryota</taxon>
        <taxon>Metazoa</taxon>
        <taxon>Ecdysozoa</taxon>
        <taxon>Arthropoda</taxon>
        <taxon>Hexapoda</taxon>
        <taxon>Insecta</taxon>
        <taxon>Pterygota</taxon>
        <taxon>Neoptera</taxon>
        <taxon>Endopterygota</taxon>
        <taxon>Diptera</taxon>
        <taxon>Brachycera</taxon>
        <taxon>Muscomorpha</taxon>
        <taxon>Ephydroidea</taxon>
        <taxon>Drosophilidae</taxon>
        <taxon>Drosophila</taxon>
        <taxon>Sophophora</taxon>
    </lineage>
</organism>
<dbReference type="EMBL" id="CM000366">
    <property type="protein sequence ID" value="EDX18486.1"/>
    <property type="molecule type" value="Genomic_DNA"/>
</dbReference>
<accession>B4R3B5</accession>
<name>B4R3B5_DROSI</name>
<feature type="compositionally biased region" description="Basic and acidic residues" evidence="1">
    <location>
        <begin position="1"/>
        <end position="27"/>
    </location>
</feature>
<gene>
    <name evidence="2" type="primary">Dsim\GD17502</name>
    <name evidence="2" type="ORF">Dsim_GD17502</name>
</gene>
<feature type="region of interest" description="Disordered" evidence="1">
    <location>
        <begin position="1"/>
        <end position="46"/>
    </location>
</feature>
<dbReference type="AlphaFoldDB" id="B4R3B5"/>
<reference evidence="2 3" key="1">
    <citation type="journal article" date="2007" name="Nature">
        <title>Evolution of genes and genomes on the Drosophila phylogeny.</title>
        <authorList>
            <consortium name="Drosophila 12 Genomes Consortium"/>
            <person name="Clark A.G."/>
            <person name="Eisen M.B."/>
            <person name="Smith D.R."/>
            <person name="Bergman C.M."/>
            <person name="Oliver B."/>
            <person name="Markow T.A."/>
            <person name="Kaufman T.C."/>
            <person name="Kellis M."/>
            <person name="Gelbart W."/>
            <person name="Iyer V.N."/>
            <person name="Pollard D.A."/>
            <person name="Sackton T.B."/>
            <person name="Larracuente A.M."/>
            <person name="Singh N.D."/>
            <person name="Abad J.P."/>
            <person name="Abt D.N."/>
            <person name="Adryan B."/>
            <person name="Aguade M."/>
            <person name="Akashi H."/>
            <person name="Anderson W.W."/>
            <person name="Aquadro C.F."/>
            <person name="Ardell D.H."/>
            <person name="Arguello R."/>
            <person name="Artieri C.G."/>
            <person name="Barbash D.A."/>
            <person name="Barker D."/>
            <person name="Barsanti P."/>
            <person name="Batterham P."/>
            <person name="Batzoglou S."/>
            <person name="Begun D."/>
            <person name="Bhutkar A."/>
            <person name="Blanco E."/>
            <person name="Bosak S.A."/>
            <person name="Bradley R.K."/>
            <person name="Brand A.D."/>
            <person name="Brent M.R."/>
            <person name="Brooks A.N."/>
            <person name="Brown R.H."/>
            <person name="Butlin R.K."/>
            <person name="Caggese C."/>
            <person name="Calvi B.R."/>
            <person name="Bernardo de Carvalho A."/>
            <person name="Caspi A."/>
            <person name="Castrezana S."/>
            <person name="Celniker S.E."/>
            <person name="Chang J.L."/>
            <person name="Chapple C."/>
            <person name="Chatterji S."/>
            <person name="Chinwalla A."/>
            <person name="Civetta A."/>
            <person name="Clifton S.W."/>
            <person name="Comeron J.M."/>
            <person name="Costello J.C."/>
            <person name="Coyne J.A."/>
            <person name="Daub J."/>
            <person name="David R.G."/>
            <person name="Delcher A.L."/>
            <person name="Delehaunty K."/>
            <person name="Do C.B."/>
            <person name="Ebling H."/>
            <person name="Edwards K."/>
            <person name="Eickbush T."/>
            <person name="Evans J.D."/>
            <person name="Filipski A."/>
            <person name="Findeiss S."/>
            <person name="Freyhult E."/>
            <person name="Fulton L."/>
            <person name="Fulton R."/>
            <person name="Garcia A.C."/>
            <person name="Gardiner A."/>
            <person name="Garfield D.A."/>
            <person name="Garvin B.E."/>
            <person name="Gibson G."/>
            <person name="Gilbert D."/>
            <person name="Gnerre S."/>
            <person name="Godfrey J."/>
            <person name="Good R."/>
            <person name="Gotea V."/>
            <person name="Gravely B."/>
            <person name="Greenberg A.J."/>
            <person name="Griffiths-Jones S."/>
            <person name="Gross S."/>
            <person name="Guigo R."/>
            <person name="Gustafson E.A."/>
            <person name="Haerty W."/>
            <person name="Hahn M.W."/>
            <person name="Halligan D.L."/>
            <person name="Halpern A.L."/>
            <person name="Halter G.M."/>
            <person name="Han M.V."/>
            <person name="Heger A."/>
            <person name="Hillier L."/>
            <person name="Hinrichs A.S."/>
            <person name="Holmes I."/>
            <person name="Hoskins R.A."/>
            <person name="Hubisz M.J."/>
            <person name="Hultmark D."/>
            <person name="Huntley M.A."/>
            <person name="Jaffe D.B."/>
            <person name="Jagadeeshan S."/>
            <person name="Jeck W.R."/>
            <person name="Johnson J."/>
            <person name="Jones C.D."/>
            <person name="Jordan W.C."/>
            <person name="Karpen G.H."/>
            <person name="Kataoka E."/>
            <person name="Keightley P.D."/>
            <person name="Kheradpour P."/>
            <person name="Kirkness E.F."/>
            <person name="Koerich L.B."/>
            <person name="Kristiansen K."/>
            <person name="Kudrna D."/>
            <person name="Kulathinal R.J."/>
            <person name="Kumar S."/>
            <person name="Kwok R."/>
            <person name="Lander E."/>
            <person name="Langley C.H."/>
            <person name="Lapoint R."/>
            <person name="Lazzaro B.P."/>
            <person name="Lee S.J."/>
            <person name="Levesque L."/>
            <person name="Li R."/>
            <person name="Lin C.F."/>
            <person name="Lin M.F."/>
            <person name="Lindblad-Toh K."/>
            <person name="Llopart A."/>
            <person name="Long M."/>
            <person name="Low L."/>
            <person name="Lozovsky E."/>
            <person name="Lu J."/>
            <person name="Luo M."/>
            <person name="Machado C.A."/>
            <person name="Makalowski W."/>
            <person name="Marzo M."/>
            <person name="Matsuda M."/>
            <person name="Matzkin L."/>
            <person name="McAllister B."/>
            <person name="McBride C.S."/>
            <person name="McKernan B."/>
            <person name="McKernan K."/>
            <person name="Mendez-Lago M."/>
            <person name="Minx P."/>
            <person name="Mollenhauer M.U."/>
            <person name="Montooth K."/>
            <person name="Mount S.M."/>
            <person name="Mu X."/>
            <person name="Myers E."/>
            <person name="Negre B."/>
            <person name="Newfeld S."/>
            <person name="Nielsen R."/>
            <person name="Noor M.A."/>
            <person name="O'Grady P."/>
            <person name="Pachter L."/>
            <person name="Papaceit M."/>
            <person name="Parisi M.J."/>
            <person name="Parisi M."/>
            <person name="Parts L."/>
            <person name="Pedersen J.S."/>
            <person name="Pesole G."/>
            <person name="Phillippy A.M."/>
            <person name="Ponting C.P."/>
            <person name="Pop M."/>
            <person name="Porcelli D."/>
            <person name="Powell J.R."/>
            <person name="Prohaska S."/>
            <person name="Pruitt K."/>
            <person name="Puig M."/>
            <person name="Quesneville H."/>
            <person name="Ram K.R."/>
            <person name="Rand D."/>
            <person name="Rasmussen M.D."/>
            <person name="Reed L.K."/>
            <person name="Reenan R."/>
            <person name="Reily A."/>
            <person name="Remington K.A."/>
            <person name="Rieger T.T."/>
            <person name="Ritchie M.G."/>
            <person name="Robin C."/>
            <person name="Rogers Y.H."/>
            <person name="Rohde C."/>
            <person name="Rozas J."/>
            <person name="Rubenfield M.J."/>
            <person name="Ruiz A."/>
            <person name="Russo S."/>
            <person name="Salzberg S.L."/>
            <person name="Sanchez-Gracia A."/>
            <person name="Saranga D.J."/>
            <person name="Sato H."/>
            <person name="Schaeffer S.W."/>
            <person name="Schatz M.C."/>
            <person name="Schlenke T."/>
            <person name="Schwartz R."/>
            <person name="Segarra C."/>
            <person name="Singh R.S."/>
            <person name="Sirot L."/>
            <person name="Sirota M."/>
            <person name="Sisneros N.B."/>
            <person name="Smith C.D."/>
            <person name="Smith T.F."/>
            <person name="Spieth J."/>
            <person name="Stage D.E."/>
            <person name="Stark A."/>
            <person name="Stephan W."/>
            <person name="Strausberg R.L."/>
            <person name="Strempel S."/>
            <person name="Sturgill D."/>
            <person name="Sutton G."/>
            <person name="Sutton G.G."/>
            <person name="Tao W."/>
            <person name="Teichmann S."/>
            <person name="Tobari Y.N."/>
            <person name="Tomimura Y."/>
            <person name="Tsolas J.M."/>
            <person name="Valente V.L."/>
            <person name="Venter E."/>
            <person name="Venter J.C."/>
            <person name="Vicario S."/>
            <person name="Vieira F.G."/>
            <person name="Vilella A.J."/>
            <person name="Villasante A."/>
            <person name="Walenz B."/>
            <person name="Wang J."/>
            <person name="Wasserman M."/>
            <person name="Watts T."/>
            <person name="Wilson D."/>
            <person name="Wilson R.K."/>
            <person name="Wing R.A."/>
            <person name="Wolfner M.F."/>
            <person name="Wong A."/>
            <person name="Wong G.K."/>
            <person name="Wu C.I."/>
            <person name="Wu G."/>
            <person name="Yamamoto D."/>
            <person name="Yang H.P."/>
            <person name="Yang S.P."/>
            <person name="Yorke J.A."/>
            <person name="Yoshida K."/>
            <person name="Zdobnov E."/>
            <person name="Zhang P."/>
            <person name="Zhang Y."/>
            <person name="Zimin A.V."/>
            <person name="Baldwin J."/>
            <person name="Abdouelleil A."/>
            <person name="Abdulkadir J."/>
            <person name="Abebe A."/>
            <person name="Abera B."/>
            <person name="Abreu J."/>
            <person name="Acer S.C."/>
            <person name="Aftuck L."/>
            <person name="Alexander A."/>
            <person name="An P."/>
            <person name="Anderson E."/>
            <person name="Anderson S."/>
            <person name="Arachi H."/>
            <person name="Azer M."/>
            <person name="Bachantsang P."/>
            <person name="Barry A."/>
            <person name="Bayul T."/>
            <person name="Berlin A."/>
            <person name="Bessette D."/>
            <person name="Bloom T."/>
            <person name="Blye J."/>
            <person name="Boguslavskiy L."/>
            <person name="Bonnet C."/>
            <person name="Boukhgalter B."/>
            <person name="Bourzgui I."/>
            <person name="Brown A."/>
            <person name="Cahill P."/>
            <person name="Channer S."/>
            <person name="Cheshatsang Y."/>
            <person name="Chuda L."/>
            <person name="Citroen M."/>
            <person name="Collymore A."/>
            <person name="Cooke P."/>
            <person name="Costello M."/>
            <person name="D'Aco K."/>
            <person name="Daza R."/>
            <person name="De Haan G."/>
            <person name="DeGray S."/>
            <person name="DeMaso C."/>
            <person name="Dhargay N."/>
            <person name="Dooley K."/>
            <person name="Dooley E."/>
            <person name="Doricent M."/>
            <person name="Dorje P."/>
            <person name="Dorjee K."/>
            <person name="Dupes A."/>
            <person name="Elong R."/>
            <person name="Falk J."/>
            <person name="Farina A."/>
            <person name="Faro S."/>
            <person name="Ferguson D."/>
            <person name="Fisher S."/>
            <person name="Foley C.D."/>
            <person name="Franke A."/>
            <person name="Friedrich D."/>
            <person name="Gadbois L."/>
            <person name="Gearin G."/>
            <person name="Gearin C.R."/>
            <person name="Giannoukos G."/>
            <person name="Goode T."/>
            <person name="Graham J."/>
            <person name="Grandbois E."/>
            <person name="Grewal S."/>
            <person name="Gyaltsen K."/>
            <person name="Hafez N."/>
            <person name="Hagos B."/>
            <person name="Hall J."/>
            <person name="Henson C."/>
            <person name="Hollinger A."/>
            <person name="Honan T."/>
            <person name="Huard M.D."/>
            <person name="Hughes L."/>
            <person name="Hurhula B."/>
            <person name="Husby M.E."/>
            <person name="Kamat A."/>
            <person name="Kanga B."/>
            <person name="Kashin S."/>
            <person name="Khazanovich D."/>
            <person name="Kisner P."/>
            <person name="Lance K."/>
            <person name="Lara M."/>
            <person name="Lee W."/>
            <person name="Lennon N."/>
            <person name="Letendre F."/>
            <person name="LeVine R."/>
            <person name="Lipovsky A."/>
            <person name="Liu X."/>
            <person name="Liu J."/>
            <person name="Liu S."/>
            <person name="Lokyitsang T."/>
            <person name="Lokyitsang Y."/>
            <person name="Lubonja R."/>
            <person name="Lui A."/>
            <person name="MacDonald P."/>
            <person name="Magnisalis V."/>
            <person name="Maru K."/>
            <person name="Matthews C."/>
            <person name="McCusker W."/>
            <person name="McDonough S."/>
            <person name="Mehta T."/>
            <person name="Meldrim J."/>
            <person name="Meneus L."/>
            <person name="Mihai O."/>
            <person name="Mihalev A."/>
            <person name="Mihova T."/>
            <person name="Mittelman R."/>
            <person name="Mlenga V."/>
            <person name="Montmayeur A."/>
            <person name="Mulrain L."/>
            <person name="Navidi A."/>
            <person name="Naylor J."/>
            <person name="Negash T."/>
            <person name="Nguyen T."/>
            <person name="Nguyen N."/>
            <person name="Nicol R."/>
            <person name="Norbu C."/>
            <person name="Norbu N."/>
            <person name="Novod N."/>
            <person name="O'Neill B."/>
            <person name="Osman S."/>
            <person name="Markiewicz E."/>
            <person name="Oyono O.L."/>
            <person name="Patti C."/>
            <person name="Phunkhang P."/>
            <person name="Pierre F."/>
            <person name="Priest M."/>
            <person name="Raghuraman S."/>
            <person name="Rege F."/>
            <person name="Reyes R."/>
            <person name="Rise C."/>
            <person name="Rogov P."/>
            <person name="Ross K."/>
            <person name="Ryan E."/>
            <person name="Settipalli S."/>
            <person name="Shea T."/>
            <person name="Sherpa N."/>
            <person name="Shi L."/>
            <person name="Shih D."/>
            <person name="Sparrow T."/>
            <person name="Spaulding J."/>
            <person name="Stalker J."/>
            <person name="Stange-Thomann N."/>
            <person name="Stavropoulos S."/>
            <person name="Stone C."/>
            <person name="Strader C."/>
            <person name="Tesfaye S."/>
            <person name="Thomson T."/>
            <person name="Thoulutsang Y."/>
            <person name="Thoulutsang D."/>
            <person name="Topham K."/>
            <person name="Topping I."/>
            <person name="Tsamla T."/>
            <person name="Vassiliev H."/>
            <person name="Vo A."/>
            <person name="Wangchuk T."/>
            <person name="Wangdi T."/>
            <person name="Weiand M."/>
            <person name="Wilkinson J."/>
            <person name="Wilson A."/>
            <person name="Yadav S."/>
            <person name="Young G."/>
            <person name="Yu Q."/>
            <person name="Zembek L."/>
            <person name="Zhong D."/>
            <person name="Zimmer A."/>
            <person name="Zwirko Z."/>
            <person name="Jaffe D.B."/>
            <person name="Alvarez P."/>
            <person name="Brockman W."/>
            <person name="Butler J."/>
            <person name="Chin C."/>
            <person name="Gnerre S."/>
            <person name="Grabherr M."/>
            <person name="Kleber M."/>
            <person name="Mauceli E."/>
            <person name="MacCallum I."/>
        </authorList>
    </citation>
    <scope>NUCLEOTIDE SEQUENCE [LARGE SCALE GENOMIC DNA]</scope>
    <source>
        <strain evidence="3">white501</strain>
    </source>
</reference>
<dbReference type="Proteomes" id="UP000000304">
    <property type="component" value="Chromosome X"/>
</dbReference>
<evidence type="ECO:0000256" key="1">
    <source>
        <dbReference type="SAM" id="MobiDB-lite"/>
    </source>
</evidence>
<evidence type="ECO:0000313" key="3">
    <source>
        <dbReference type="Proteomes" id="UP000000304"/>
    </source>
</evidence>
<sequence length="167" mass="18176">MESRKPWRKMAEALSPDDQKQHEEEAPKMAGLGQGPEEPALQEAREIGRVARIMPQTMELSAIGQGPEEQARQEARMIGRVARIMPPTMELSALGQGPEEQARQEARMIGRVARIMPETMELSALDQGPEEQGQGPDCRPDLTGDRPSLQGGGTKPQSEGGDVGRQG</sequence>
<protein>
    <submittedName>
        <fullName evidence="2">GD17502</fullName>
    </submittedName>
</protein>
<keyword evidence="3" id="KW-1185">Reference proteome</keyword>
<proteinExistence type="predicted"/>
<dbReference type="HOGENOM" id="CLU_106009_0_0_1"/>
<evidence type="ECO:0000313" key="2">
    <source>
        <dbReference type="EMBL" id="EDX18486.1"/>
    </source>
</evidence>